<accession>A0ABQ8NQ71</accession>
<evidence type="ECO:0000256" key="2">
    <source>
        <dbReference type="SAM" id="Phobius"/>
    </source>
</evidence>
<dbReference type="Proteomes" id="UP001059893">
    <property type="component" value="Unassembled WGS sequence"/>
</dbReference>
<keyword evidence="2" id="KW-1133">Transmembrane helix</keyword>
<gene>
    <name evidence="3" type="ORF">MCOR33_003941</name>
</gene>
<dbReference type="EMBL" id="JABSND010000054">
    <property type="protein sequence ID" value="KAI6300260.1"/>
    <property type="molecule type" value="Genomic_DNA"/>
</dbReference>
<feature type="transmembrane region" description="Helical" evidence="2">
    <location>
        <begin position="99"/>
        <end position="121"/>
    </location>
</feature>
<evidence type="ECO:0000313" key="3">
    <source>
        <dbReference type="EMBL" id="KAI6300260.1"/>
    </source>
</evidence>
<keyword evidence="2" id="KW-0472">Membrane</keyword>
<evidence type="ECO:0000313" key="4">
    <source>
        <dbReference type="Proteomes" id="UP001059893"/>
    </source>
</evidence>
<keyword evidence="2" id="KW-0812">Transmembrane</keyword>
<feature type="transmembrane region" description="Helical" evidence="2">
    <location>
        <begin position="66"/>
        <end position="84"/>
    </location>
</feature>
<evidence type="ECO:0000256" key="1">
    <source>
        <dbReference type="SAM" id="MobiDB-lite"/>
    </source>
</evidence>
<feature type="region of interest" description="Disordered" evidence="1">
    <location>
        <begin position="205"/>
        <end position="224"/>
    </location>
</feature>
<comment type="caution">
    <text evidence="3">The sequence shown here is derived from an EMBL/GenBank/DDBJ whole genome shotgun (WGS) entry which is preliminary data.</text>
</comment>
<proteinExistence type="predicted"/>
<organism evidence="3 4">
    <name type="scientific">Pyricularia grisea</name>
    <name type="common">Crabgrass-specific blast fungus</name>
    <name type="synonym">Magnaporthe grisea</name>
    <dbReference type="NCBI Taxonomy" id="148305"/>
    <lineage>
        <taxon>Eukaryota</taxon>
        <taxon>Fungi</taxon>
        <taxon>Dikarya</taxon>
        <taxon>Ascomycota</taxon>
        <taxon>Pezizomycotina</taxon>
        <taxon>Sordariomycetes</taxon>
        <taxon>Sordariomycetidae</taxon>
        <taxon>Magnaporthales</taxon>
        <taxon>Pyriculariaceae</taxon>
        <taxon>Pyricularia</taxon>
    </lineage>
</organism>
<sequence>MTPAEKPDSSALEADDVAIAERYTRVANHVSTHDIDLAMELYVAPPGDTAGDMVAALGRVGPRRPVYLAAFGILTAASLGLSIADGEFVMPNPLASLRIVFYADAVLVLGLSGYSAGLFFCTKTSISLFATIHGFNPDQVGLCFLPGAGRSSSASWPAALMDHNHRRVAMEAGFPIGRIRGRLPHRESANTGFGHYHNWPGRAALLSGPPRTQMCRHAPDLRTP</sequence>
<keyword evidence="4" id="KW-1185">Reference proteome</keyword>
<name>A0ABQ8NQ71_PYRGI</name>
<protein>
    <submittedName>
        <fullName evidence="3">Uncharacterized protein</fullName>
    </submittedName>
</protein>
<reference evidence="3" key="1">
    <citation type="submission" date="2021-01" db="EMBL/GenBank/DDBJ databases">
        <title>Deciphering the adaptive evolutionary patterns associated with biogeogrpahic diversity in the finger millet blast pathogen Magnaporthe oryzae in Eastern Africa.</title>
        <authorList>
            <person name="Onyema G."/>
            <person name="Shittu T.A."/>
            <person name="Dodsworth S."/>
            <person name="Devilliers S."/>
            <person name="Muthumeenakshi S."/>
            <person name="Sreenivasaprasad S."/>
        </authorList>
    </citation>
    <scope>NUCLEOTIDE SEQUENCE</scope>
    <source>
        <strain evidence="3">D15/s37</strain>
    </source>
</reference>